<evidence type="ECO:0000259" key="5">
    <source>
        <dbReference type="PROSITE" id="PS50016"/>
    </source>
</evidence>
<dbReference type="GO" id="GO:0008270">
    <property type="term" value="F:zinc ion binding"/>
    <property type="evidence" value="ECO:0007669"/>
    <property type="project" value="UniProtKB-KW"/>
</dbReference>
<evidence type="ECO:0000256" key="2">
    <source>
        <dbReference type="ARBA" id="ARBA00022771"/>
    </source>
</evidence>
<evidence type="ECO:0000313" key="6">
    <source>
        <dbReference type="EMBL" id="OQR94234.1"/>
    </source>
</evidence>
<dbReference type="AlphaFoldDB" id="A0A1V9Z898"/>
<evidence type="ECO:0000313" key="7">
    <source>
        <dbReference type="Proteomes" id="UP000243217"/>
    </source>
</evidence>
<dbReference type="Proteomes" id="UP000243217">
    <property type="component" value="Unassembled WGS sequence"/>
</dbReference>
<keyword evidence="2 4" id="KW-0863">Zinc-finger</keyword>
<dbReference type="InterPro" id="IPR001965">
    <property type="entry name" value="Znf_PHD"/>
</dbReference>
<proteinExistence type="predicted"/>
<organism evidence="6 7">
    <name type="scientific">Thraustotheca clavata</name>
    <dbReference type="NCBI Taxonomy" id="74557"/>
    <lineage>
        <taxon>Eukaryota</taxon>
        <taxon>Sar</taxon>
        <taxon>Stramenopiles</taxon>
        <taxon>Oomycota</taxon>
        <taxon>Saprolegniomycetes</taxon>
        <taxon>Saprolegniales</taxon>
        <taxon>Achlyaceae</taxon>
        <taxon>Thraustotheca</taxon>
    </lineage>
</organism>
<sequence>MSKESVEGTFKRWHCVGEPGSEYDRLVDLMAIGRTYDESYMSSQGVENETESESEQKSIESIRRYKCEMLGKATWPIEDEKNEDVMMEERINDLALKVAPAIESLWKDAQIQLQMEFTRSFEQWKTLASDIKVNLEELIDSNGFIFTDDRILHHCLELASTIQVWNPTEQLTPCPTMLEETTRIVCRDIVSQRNSHFAALQLASAQLLSTPCASPEAQPHSVIDSLSYEDKYKKYEKDEDMVDPTWNLRCFLCNLEMDDADMLICSMPKCGKAMHPFCVGIEQKPKKKYKCPCCAGQPEIVVCAALHCKRKSSRRYCIVHSCRFEGCEFRLRGRGYCRRHDSTHKRNLIKK</sequence>
<dbReference type="OrthoDB" id="74734at2759"/>
<gene>
    <name evidence="6" type="ORF">THRCLA_08214</name>
</gene>
<dbReference type="SUPFAM" id="SSF57903">
    <property type="entry name" value="FYVE/PHD zinc finger"/>
    <property type="match status" value="1"/>
</dbReference>
<dbReference type="SMART" id="SM00249">
    <property type="entry name" value="PHD"/>
    <property type="match status" value="1"/>
</dbReference>
<evidence type="ECO:0000256" key="3">
    <source>
        <dbReference type="ARBA" id="ARBA00022833"/>
    </source>
</evidence>
<comment type="caution">
    <text evidence="6">The sequence shown here is derived from an EMBL/GenBank/DDBJ whole genome shotgun (WGS) entry which is preliminary data.</text>
</comment>
<reference evidence="6 7" key="1">
    <citation type="journal article" date="2014" name="Genome Biol. Evol.">
        <title>The secreted proteins of Achlya hypogyna and Thraustotheca clavata identify the ancestral oomycete secretome and reveal gene acquisitions by horizontal gene transfer.</title>
        <authorList>
            <person name="Misner I."/>
            <person name="Blouin N."/>
            <person name="Leonard G."/>
            <person name="Richards T.A."/>
            <person name="Lane C.E."/>
        </authorList>
    </citation>
    <scope>NUCLEOTIDE SEQUENCE [LARGE SCALE GENOMIC DNA]</scope>
    <source>
        <strain evidence="6 7">ATCC 34112</strain>
    </source>
</reference>
<keyword evidence="3" id="KW-0862">Zinc</keyword>
<protein>
    <recommendedName>
        <fullName evidence="5">PHD-type domain-containing protein</fullName>
    </recommendedName>
</protein>
<dbReference type="InterPro" id="IPR013083">
    <property type="entry name" value="Znf_RING/FYVE/PHD"/>
</dbReference>
<dbReference type="PROSITE" id="PS50016">
    <property type="entry name" value="ZF_PHD_2"/>
    <property type="match status" value="1"/>
</dbReference>
<keyword evidence="7" id="KW-1185">Reference proteome</keyword>
<accession>A0A1V9Z898</accession>
<dbReference type="Gene3D" id="3.30.40.10">
    <property type="entry name" value="Zinc/RING finger domain, C3HC4 (zinc finger)"/>
    <property type="match status" value="1"/>
</dbReference>
<keyword evidence="1" id="KW-0479">Metal-binding</keyword>
<dbReference type="EMBL" id="JNBS01002195">
    <property type="protein sequence ID" value="OQR94234.1"/>
    <property type="molecule type" value="Genomic_DNA"/>
</dbReference>
<name>A0A1V9Z898_9STRA</name>
<dbReference type="InterPro" id="IPR019787">
    <property type="entry name" value="Znf_PHD-finger"/>
</dbReference>
<feature type="domain" description="PHD-type" evidence="5">
    <location>
        <begin position="247"/>
        <end position="297"/>
    </location>
</feature>
<dbReference type="InterPro" id="IPR011011">
    <property type="entry name" value="Znf_FYVE_PHD"/>
</dbReference>
<evidence type="ECO:0000256" key="4">
    <source>
        <dbReference type="PROSITE-ProRule" id="PRU00146"/>
    </source>
</evidence>
<evidence type="ECO:0000256" key="1">
    <source>
        <dbReference type="ARBA" id="ARBA00022723"/>
    </source>
</evidence>